<dbReference type="PANTHER" id="PTHR40459:SF1">
    <property type="entry name" value="CONSERVED HYPOTHETICAL ALANINE AND LEUCINE RICH PROTEIN"/>
    <property type="match status" value="1"/>
</dbReference>
<proteinExistence type="predicted"/>
<dbReference type="SUPFAM" id="SSF48179">
    <property type="entry name" value="6-phosphogluconate dehydrogenase C-terminal domain-like"/>
    <property type="match status" value="1"/>
</dbReference>
<dbReference type="SUPFAM" id="SSF51735">
    <property type="entry name" value="NAD(P)-binding Rossmann-fold domains"/>
    <property type="match status" value="1"/>
</dbReference>
<dbReference type="InterPro" id="IPR019665">
    <property type="entry name" value="OxRdtase/DH_put_Rossmann_dom"/>
</dbReference>
<accession>A0A937JZ20</accession>
<dbReference type="EMBL" id="JAESIY010000001">
    <property type="protein sequence ID" value="MBL3654820.1"/>
    <property type="molecule type" value="Genomic_DNA"/>
</dbReference>
<dbReference type="Gene3D" id="1.10.1040.20">
    <property type="entry name" value="ProC-like, C-terminal domain"/>
    <property type="match status" value="1"/>
</dbReference>
<dbReference type="InterPro" id="IPR036291">
    <property type="entry name" value="NAD(P)-bd_dom_sf"/>
</dbReference>
<evidence type="ECO:0000313" key="4">
    <source>
        <dbReference type="Proteomes" id="UP000659388"/>
    </source>
</evidence>
<gene>
    <name evidence="3" type="ORF">JL102_01660</name>
</gene>
<dbReference type="InterPro" id="IPR037108">
    <property type="entry name" value="TM1727-like_C_sf"/>
</dbReference>
<evidence type="ECO:0000313" key="3">
    <source>
        <dbReference type="EMBL" id="MBL3654820.1"/>
    </source>
</evidence>
<evidence type="ECO:0000259" key="1">
    <source>
        <dbReference type="Pfam" id="PF10727"/>
    </source>
</evidence>
<dbReference type="PANTHER" id="PTHR40459">
    <property type="entry name" value="CONSERVED HYPOTHETICAL ALANINE AND LEUCINE RICH PROTEIN"/>
    <property type="match status" value="1"/>
</dbReference>
<dbReference type="Pfam" id="PF10727">
    <property type="entry name" value="Rossmann-like"/>
    <property type="match status" value="1"/>
</dbReference>
<reference evidence="3" key="1">
    <citation type="submission" date="2021-01" db="EMBL/GenBank/DDBJ databases">
        <title>Fulvivirga kasyanovii gen. nov., sp nov., a novel member of the phylum Bacteroidetes isolated from seawater in a mussel farm.</title>
        <authorList>
            <person name="Zhao L.-H."/>
            <person name="Wang Z.-J."/>
        </authorList>
    </citation>
    <scope>NUCLEOTIDE SEQUENCE</scope>
    <source>
        <strain evidence="3">2943</strain>
    </source>
</reference>
<comment type="caution">
    <text evidence="3">The sequence shown here is derived from an EMBL/GenBank/DDBJ whole genome shotgun (WGS) entry which is preliminary data.</text>
</comment>
<keyword evidence="4" id="KW-1185">Reference proteome</keyword>
<name>A0A937JZ20_9BACT</name>
<feature type="domain" description="Putative oxidoreductase/dehydrogenase Rossmann-like" evidence="1">
    <location>
        <begin position="6"/>
        <end position="101"/>
    </location>
</feature>
<protein>
    <submittedName>
        <fullName evidence="3">DUF2520 domain-containing protein</fullName>
    </submittedName>
</protein>
<dbReference type="InterPro" id="IPR008927">
    <property type="entry name" value="6-PGluconate_DH-like_C_sf"/>
</dbReference>
<sequence>MPQQQYVTFIGAGNVAWHLAPALDNAGYAVREVYSRSQKNAKALIGRLYQAEVKTDLDFSESPSEIFIISVSDDAIASISQEIILPDNAIIAHTSGAQPLSALSYSAGENIGVFYPLQTFSKDKKVEFKTTPICIEAENKYTRNTLISMADNISKRVYKIDSADRKSLHIAAVFACNFTNHFFTIASDILKSKKLEFNLLQPLIAETINKALEMGPEKSQTGPAIRHDFETLDKHMEYLEGNEELSEMYRIISQHIIDTYP</sequence>
<feature type="domain" description="DUF2520" evidence="2">
    <location>
        <begin position="131"/>
        <end position="255"/>
    </location>
</feature>
<organism evidence="3 4">
    <name type="scientific">Fulvivirga sediminis</name>
    <dbReference type="NCBI Taxonomy" id="2803949"/>
    <lineage>
        <taxon>Bacteria</taxon>
        <taxon>Pseudomonadati</taxon>
        <taxon>Bacteroidota</taxon>
        <taxon>Cytophagia</taxon>
        <taxon>Cytophagales</taxon>
        <taxon>Fulvivirgaceae</taxon>
        <taxon>Fulvivirga</taxon>
    </lineage>
</organism>
<dbReference type="Pfam" id="PF10728">
    <property type="entry name" value="DUF2520"/>
    <property type="match status" value="1"/>
</dbReference>
<dbReference type="InterPro" id="IPR018931">
    <property type="entry name" value="DUF2520"/>
</dbReference>
<dbReference type="RefSeq" id="WP_202241941.1">
    <property type="nucleotide sequence ID" value="NZ_JAESIY010000001.1"/>
</dbReference>
<dbReference type="AlphaFoldDB" id="A0A937JZ20"/>
<dbReference type="Gene3D" id="3.40.50.720">
    <property type="entry name" value="NAD(P)-binding Rossmann-like Domain"/>
    <property type="match status" value="1"/>
</dbReference>
<dbReference type="Proteomes" id="UP000659388">
    <property type="component" value="Unassembled WGS sequence"/>
</dbReference>
<evidence type="ECO:0000259" key="2">
    <source>
        <dbReference type="Pfam" id="PF10728"/>
    </source>
</evidence>